<dbReference type="InterPro" id="IPR017441">
    <property type="entry name" value="Protein_kinase_ATP_BS"/>
</dbReference>
<organism evidence="6 7">
    <name type="scientific">Bondarzewia mesenterica</name>
    <dbReference type="NCBI Taxonomy" id="1095465"/>
    <lineage>
        <taxon>Eukaryota</taxon>
        <taxon>Fungi</taxon>
        <taxon>Dikarya</taxon>
        <taxon>Basidiomycota</taxon>
        <taxon>Agaricomycotina</taxon>
        <taxon>Agaricomycetes</taxon>
        <taxon>Russulales</taxon>
        <taxon>Bondarzewiaceae</taxon>
        <taxon>Bondarzewia</taxon>
    </lineage>
</organism>
<dbReference type="GO" id="GO:0004674">
    <property type="term" value="F:protein serine/threonine kinase activity"/>
    <property type="evidence" value="ECO:0007669"/>
    <property type="project" value="InterPro"/>
</dbReference>
<feature type="binding site" evidence="3">
    <location>
        <position position="52"/>
    </location>
    <ligand>
        <name>ATP</name>
        <dbReference type="ChEBI" id="CHEBI:30616"/>
    </ligand>
</feature>
<evidence type="ECO:0000313" key="6">
    <source>
        <dbReference type="EMBL" id="THH16122.1"/>
    </source>
</evidence>
<dbReference type="PROSITE" id="PS00107">
    <property type="entry name" value="PROTEIN_KINASE_ATP"/>
    <property type="match status" value="1"/>
</dbReference>
<keyword evidence="1 3" id="KW-0547">Nucleotide-binding</keyword>
<dbReference type="InterPro" id="IPR000719">
    <property type="entry name" value="Prot_kinase_dom"/>
</dbReference>
<dbReference type="OrthoDB" id="541276at2759"/>
<evidence type="ECO:0000313" key="7">
    <source>
        <dbReference type="Proteomes" id="UP000310158"/>
    </source>
</evidence>
<feature type="region of interest" description="Disordered" evidence="4">
    <location>
        <begin position="511"/>
        <end position="544"/>
    </location>
</feature>
<dbReference type="SUPFAM" id="SSF56112">
    <property type="entry name" value="Protein kinase-like (PK-like)"/>
    <property type="match status" value="1"/>
</dbReference>
<dbReference type="Pfam" id="PF00069">
    <property type="entry name" value="Pkinase"/>
    <property type="match status" value="1"/>
</dbReference>
<dbReference type="InterPro" id="IPR008271">
    <property type="entry name" value="Ser/Thr_kinase_AS"/>
</dbReference>
<dbReference type="GO" id="GO:0005737">
    <property type="term" value="C:cytoplasm"/>
    <property type="evidence" value="ECO:0007669"/>
    <property type="project" value="TreeGrafter"/>
</dbReference>
<dbReference type="Gene3D" id="1.10.510.10">
    <property type="entry name" value="Transferase(Phosphotransferase) domain 1"/>
    <property type="match status" value="1"/>
</dbReference>
<accession>A0A4S4LUN0</accession>
<dbReference type="AlphaFoldDB" id="A0A4S4LUN0"/>
<feature type="compositionally biased region" description="Polar residues" evidence="4">
    <location>
        <begin position="622"/>
        <end position="640"/>
    </location>
</feature>
<evidence type="ECO:0000256" key="1">
    <source>
        <dbReference type="ARBA" id="ARBA00022741"/>
    </source>
</evidence>
<evidence type="ECO:0000256" key="3">
    <source>
        <dbReference type="PROSITE-ProRule" id="PRU10141"/>
    </source>
</evidence>
<protein>
    <recommendedName>
        <fullName evidence="5">Protein kinase domain-containing protein</fullName>
    </recommendedName>
</protein>
<comment type="caution">
    <text evidence="6">The sequence shown here is derived from an EMBL/GenBank/DDBJ whole genome shotgun (WGS) entry which is preliminary data.</text>
</comment>
<dbReference type="PROSITE" id="PS50011">
    <property type="entry name" value="PROTEIN_KINASE_DOM"/>
    <property type="match status" value="1"/>
</dbReference>
<feature type="region of interest" description="Disordered" evidence="4">
    <location>
        <begin position="583"/>
        <end position="672"/>
    </location>
</feature>
<dbReference type="EMBL" id="SGPL01000173">
    <property type="protein sequence ID" value="THH16122.1"/>
    <property type="molecule type" value="Genomic_DNA"/>
</dbReference>
<keyword evidence="2 3" id="KW-0067">ATP-binding</keyword>
<dbReference type="PANTHER" id="PTHR24348:SF68">
    <property type="entry name" value="SERINE_THREONINE-PROTEIN KINASE ATG1C"/>
    <property type="match status" value="1"/>
</dbReference>
<keyword evidence="7" id="KW-1185">Reference proteome</keyword>
<feature type="compositionally biased region" description="Basic and acidic residues" evidence="4">
    <location>
        <begin position="642"/>
        <end position="663"/>
    </location>
</feature>
<dbReference type="GO" id="GO:0010506">
    <property type="term" value="P:regulation of autophagy"/>
    <property type="evidence" value="ECO:0007669"/>
    <property type="project" value="InterPro"/>
</dbReference>
<feature type="compositionally biased region" description="Low complexity" evidence="4">
    <location>
        <begin position="366"/>
        <end position="384"/>
    </location>
</feature>
<evidence type="ECO:0000256" key="4">
    <source>
        <dbReference type="SAM" id="MobiDB-lite"/>
    </source>
</evidence>
<dbReference type="SMART" id="SM00220">
    <property type="entry name" value="S_TKc"/>
    <property type="match status" value="1"/>
</dbReference>
<dbReference type="GO" id="GO:0005524">
    <property type="term" value="F:ATP binding"/>
    <property type="evidence" value="ECO:0007669"/>
    <property type="project" value="UniProtKB-UniRule"/>
</dbReference>
<dbReference type="PANTHER" id="PTHR24348">
    <property type="entry name" value="SERINE/THREONINE-PROTEIN KINASE UNC-51-RELATED"/>
    <property type="match status" value="1"/>
</dbReference>
<reference evidence="6 7" key="1">
    <citation type="submission" date="2019-02" db="EMBL/GenBank/DDBJ databases">
        <title>Genome sequencing of the rare red list fungi Bondarzewia mesenterica.</title>
        <authorList>
            <person name="Buettner E."/>
            <person name="Kellner H."/>
        </authorList>
    </citation>
    <scope>NUCLEOTIDE SEQUENCE [LARGE SCALE GENOMIC DNA]</scope>
    <source>
        <strain evidence="6 7">DSM 108281</strain>
    </source>
</reference>
<dbReference type="Proteomes" id="UP000310158">
    <property type="component" value="Unassembled WGS sequence"/>
</dbReference>
<evidence type="ECO:0000256" key="2">
    <source>
        <dbReference type="ARBA" id="ARBA00022840"/>
    </source>
</evidence>
<dbReference type="PROSITE" id="PS00108">
    <property type="entry name" value="PROTEIN_KINASE_ST"/>
    <property type="match status" value="1"/>
</dbReference>
<sequence length="690" mass="75981">MATSTVPRPPALGSCIDNGALELVSVLGYGGYGIVYRAVDTTAPDHRNYAVKCLFHSQSRSSRQRRLQMQETTLHQLASVHPNVVTLHRVIEEDGCTFIVMDYCPDGDLFTQILHKRRYLGHDGLIKHVFLQLLDGVEYCHSLGIYHRDLKPENVLCFNGGLRLAITDFGLATTERASDEFRTGSVYHMSPECQGGIFAPSGTYSPPFNDVWSLGIILLNLITGRNPWKSASPSDPTFHAYLQEPTNFLPSVLPISPELNEILLRTLDVDWRSRITIAELRYAIKGVNSFYSDDVVFEGSMARCSWEVGIELTGNSTPEDQPIDLPKQEEPKSAWSQESTSEMVFAAHSETEKSWADAPSEVTWDNNSSRLRSPSPSPPTLSNSYEMFDDRRTPSSSYSMYSPALSEPSLSNRFGDDSTFLDSSAACPSKVGTFGSSLRAHEGSVIMQSAHSSAMHTALESLEPGSSSFIVPCSVSVSKPSYANTCASVIDVGMSSVADSERYRDSMMSWTQASYDPSPPPDAHKISMAGLGPATEGRQHDETGWRDYYSSPVLPSRASESFAHPFPLVALVSSPATTTVFTPPDASTLQHRAKPRASSFFNPIKLAFPRPGATSPPPPSTQEKGSANSPHQLVQQSLTPQRPDRDRKEQAAEKEGETLEDHTRRRRRRPLRTARDWLFSGRFFAVAGAA</sequence>
<proteinExistence type="predicted"/>
<feature type="region of interest" description="Disordered" evidence="4">
    <location>
        <begin position="313"/>
        <end position="389"/>
    </location>
</feature>
<dbReference type="InterPro" id="IPR011009">
    <property type="entry name" value="Kinase-like_dom_sf"/>
</dbReference>
<name>A0A4S4LUN0_9AGAM</name>
<gene>
    <name evidence="6" type="ORF">EW146_g4464</name>
</gene>
<feature type="domain" description="Protein kinase" evidence="5">
    <location>
        <begin position="21"/>
        <end position="291"/>
    </location>
</feature>
<evidence type="ECO:0000259" key="5">
    <source>
        <dbReference type="PROSITE" id="PS50011"/>
    </source>
</evidence>
<dbReference type="InterPro" id="IPR045269">
    <property type="entry name" value="Atg1-like"/>
</dbReference>